<sequence length="139" mass="15970">MVFFGEYQINFSGSGRLLLPKKVRDLIKGNVFILTKGFGNCLSGYDKDDWEKRASELLNPSLLQPTDMDQRRSIFSALAYLEIDDQGRFVIPKNLLEYGQLKEKAVVIGVGDHFEVWDAKKWEEYTKNSKSKVQMSNVK</sequence>
<evidence type="ECO:0000256" key="3">
    <source>
        <dbReference type="ARBA" id="ARBA00022737"/>
    </source>
</evidence>
<evidence type="ECO:0000256" key="7">
    <source>
        <dbReference type="HAMAP-Rule" id="MF_01008"/>
    </source>
</evidence>
<dbReference type="InterPro" id="IPR037914">
    <property type="entry name" value="SpoVT-AbrB_sf"/>
</dbReference>
<comment type="subcellular location">
    <subcellularLocation>
        <location evidence="7">Cytoplasm</location>
        <location evidence="7">Nucleoid</location>
    </subcellularLocation>
</comment>
<dbReference type="PROSITE" id="PS51740">
    <property type="entry name" value="SPOVT_ABRB"/>
    <property type="match status" value="2"/>
</dbReference>
<reference evidence="9 10" key="1">
    <citation type="journal article" date="2015" name="Nature">
        <title>rRNA introns, odd ribosomes, and small enigmatic genomes across a large radiation of phyla.</title>
        <authorList>
            <person name="Brown C.T."/>
            <person name="Hug L.A."/>
            <person name="Thomas B.C."/>
            <person name="Sharon I."/>
            <person name="Castelle C.J."/>
            <person name="Singh A."/>
            <person name="Wilkins M.J."/>
            <person name="Williams K.H."/>
            <person name="Banfield J.F."/>
        </authorList>
    </citation>
    <scope>NUCLEOTIDE SEQUENCE [LARGE SCALE GENOMIC DNA]</scope>
</reference>
<keyword evidence="3" id="KW-0677">Repeat</keyword>
<evidence type="ECO:0000256" key="4">
    <source>
        <dbReference type="ARBA" id="ARBA00023015"/>
    </source>
</evidence>
<evidence type="ECO:0000313" key="10">
    <source>
        <dbReference type="Proteomes" id="UP000034127"/>
    </source>
</evidence>
<keyword evidence="6 7" id="KW-0804">Transcription</keyword>
<accession>A0A0G0BF70</accession>
<dbReference type="GO" id="GO:2000143">
    <property type="term" value="P:negative regulation of DNA-templated transcription initiation"/>
    <property type="evidence" value="ECO:0007669"/>
    <property type="project" value="TreeGrafter"/>
</dbReference>
<dbReference type="NCBIfam" id="TIGR00242">
    <property type="entry name" value="division/cell wall cluster transcriptional repressor MraZ"/>
    <property type="match status" value="1"/>
</dbReference>
<dbReference type="CDD" id="cd16321">
    <property type="entry name" value="MraZ_C"/>
    <property type="match status" value="1"/>
</dbReference>
<dbReference type="Gene3D" id="3.40.1550.20">
    <property type="entry name" value="Transcriptional regulator MraZ domain"/>
    <property type="match status" value="1"/>
</dbReference>
<dbReference type="PANTHER" id="PTHR34701:SF1">
    <property type="entry name" value="TRANSCRIPTIONAL REGULATOR MRAZ"/>
    <property type="match status" value="1"/>
</dbReference>
<dbReference type="SUPFAM" id="SSF89447">
    <property type="entry name" value="AbrB/MazE/MraZ-like"/>
    <property type="match status" value="1"/>
</dbReference>
<gene>
    <name evidence="7" type="primary">mraZ</name>
    <name evidence="9" type="ORF">UR63_C0006G0010</name>
</gene>
<dbReference type="GO" id="GO:0000976">
    <property type="term" value="F:transcription cis-regulatory region binding"/>
    <property type="evidence" value="ECO:0007669"/>
    <property type="project" value="TreeGrafter"/>
</dbReference>
<feature type="domain" description="SpoVT-AbrB" evidence="8">
    <location>
        <begin position="78"/>
        <end position="121"/>
    </location>
</feature>
<evidence type="ECO:0000256" key="6">
    <source>
        <dbReference type="ARBA" id="ARBA00023163"/>
    </source>
</evidence>
<comment type="caution">
    <text evidence="9">The sequence shown here is derived from an EMBL/GenBank/DDBJ whole genome shotgun (WGS) entry which is preliminary data.</text>
</comment>
<proteinExistence type="inferred from homology"/>
<dbReference type="Proteomes" id="UP000034127">
    <property type="component" value="Unassembled WGS sequence"/>
</dbReference>
<comment type="subunit">
    <text evidence="7">Forms oligomers.</text>
</comment>
<keyword evidence="4 7" id="KW-0805">Transcription regulation</keyword>
<dbReference type="InterPro" id="IPR003444">
    <property type="entry name" value="MraZ"/>
</dbReference>
<dbReference type="AlphaFoldDB" id="A0A0G0BF70"/>
<dbReference type="InterPro" id="IPR007159">
    <property type="entry name" value="SpoVT-AbrB_dom"/>
</dbReference>
<dbReference type="InterPro" id="IPR020603">
    <property type="entry name" value="MraZ_dom"/>
</dbReference>
<keyword evidence="5 7" id="KW-0238">DNA-binding</keyword>
<comment type="similarity">
    <text evidence="7">Belongs to the MraZ family.</text>
</comment>
<dbReference type="InterPro" id="IPR035644">
    <property type="entry name" value="MraZ_C"/>
</dbReference>
<dbReference type="Pfam" id="PF02381">
    <property type="entry name" value="MraZ"/>
    <property type="match status" value="2"/>
</dbReference>
<dbReference type="GO" id="GO:0005737">
    <property type="term" value="C:cytoplasm"/>
    <property type="evidence" value="ECO:0007669"/>
    <property type="project" value="UniProtKB-UniRule"/>
</dbReference>
<keyword evidence="2 7" id="KW-0963">Cytoplasm</keyword>
<dbReference type="CDD" id="cd16320">
    <property type="entry name" value="MraZ_N"/>
    <property type="match status" value="1"/>
</dbReference>
<evidence type="ECO:0000256" key="1">
    <source>
        <dbReference type="ARBA" id="ARBA00013860"/>
    </source>
</evidence>
<feature type="domain" description="SpoVT-AbrB" evidence="8">
    <location>
        <begin position="6"/>
        <end position="49"/>
    </location>
</feature>
<evidence type="ECO:0000259" key="8">
    <source>
        <dbReference type="PROSITE" id="PS51740"/>
    </source>
</evidence>
<dbReference type="HAMAP" id="MF_01008">
    <property type="entry name" value="MraZ"/>
    <property type="match status" value="1"/>
</dbReference>
<protein>
    <recommendedName>
        <fullName evidence="1 7">Transcriptional regulator MraZ</fullName>
    </recommendedName>
</protein>
<dbReference type="InterPro" id="IPR038619">
    <property type="entry name" value="MraZ_sf"/>
</dbReference>
<dbReference type="EMBL" id="LBPX01000006">
    <property type="protein sequence ID" value="KKP68079.1"/>
    <property type="molecule type" value="Genomic_DNA"/>
</dbReference>
<evidence type="ECO:0000256" key="5">
    <source>
        <dbReference type="ARBA" id="ARBA00023125"/>
    </source>
</evidence>
<dbReference type="InterPro" id="IPR035642">
    <property type="entry name" value="MraZ_N"/>
</dbReference>
<dbReference type="GO" id="GO:0009295">
    <property type="term" value="C:nucleoid"/>
    <property type="evidence" value="ECO:0007669"/>
    <property type="project" value="UniProtKB-SubCell"/>
</dbReference>
<evidence type="ECO:0000313" key="9">
    <source>
        <dbReference type="EMBL" id="KKP68079.1"/>
    </source>
</evidence>
<dbReference type="GO" id="GO:0003700">
    <property type="term" value="F:DNA-binding transcription factor activity"/>
    <property type="evidence" value="ECO:0007669"/>
    <property type="project" value="UniProtKB-UniRule"/>
</dbReference>
<name>A0A0G0BF70_9BACT</name>
<evidence type="ECO:0000256" key="2">
    <source>
        <dbReference type="ARBA" id="ARBA00022490"/>
    </source>
</evidence>
<organism evidence="9 10">
    <name type="scientific">Candidatus Roizmanbacteria bacterium GW2011_GWC2_35_12</name>
    <dbReference type="NCBI Taxonomy" id="1618485"/>
    <lineage>
        <taxon>Bacteria</taxon>
        <taxon>Candidatus Roizmaniibacteriota</taxon>
    </lineage>
</organism>
<dbReference type="PANTHER" id="PTHR34701">
    <property type="entry name" value="TRANSCRIPTIONAL REGULATOR MRAZ"/>
    <property type="match status" value="1"/>
</dbReference>